<feature type="repeat" description="WD" evidence="3">
    <location>
        <begin position="387"/>
        <end position="409"/>
    </location>
</feature>
<dbReference type="STRING" id="945553.A0A0D2NVG2"/>
<dbReference type="InterPro" id="IPR001680">
    <property type="entry name" value="WD40_rpt"/>
</dbReference>
<dbReference type="PROSITE" id="PS00678">
    <property type="entry name" value="WD_REPEATS_1"/>
    <property type="match status" value="4"/>
</dbReference>
<dbReference type="InterPro" id="IPR001810">
    <property type="entry name" value="F-box_dom"/>
</dbReference>
<dbReference type="PRINTS" id="PR00320">
    <property type="entry name" value="GPROTEINBRPT"/>
</dbReference>
<accession>A0A0D2NVG2</accession>
<proteinExistence type="predicted"/>
<dbReference type="InterPro" id="IPR036322">
    <property type="entry name" value="WD40_repeat_dom_sf"/>
</dbReference>
<feature type="region of interest" description="Disordered" evidence="4">
    <location>
        <begin position="154"/>
        <end position="185"/>
    </location>
</feature>
<dbReference type="Pfam" id="PF00400">
    <property type="entry name" value="WD40"/>
    <property type="match status" value="6"/>
</dbReference>
<dbReference type="PANTHER" id="PTHR22847">
    <property type="entry name" value="WD40 REPEAT PROTEIN"/>
    <property type="match status" value="1"/>
</dbReference>
<dbReference type="PROSITE" id="PS50082">
    <property type="entry name" value="WD_REPEATS_2"/>
    <property type="match status" value="5"/>
</dbReference>
<name>A0A0D2NVG2_HYPSF</name>
<evidence type="ECO:0000256" key="4">
    <source>
        <dbReference type="SAM" id="MobiDB-lite"/>
    </source>
</evidence>
<feature type="region of interest" description="Disordered" evidence="4">
    <location>
        <begin position="354"/>
        <end position="377"/>
    </location>
</feature>
<keyword evidence="2" id="KW-0677">Repeat</keyword>
<dbReference type="Pfam" id="PF12937">
    <property type="entry name" value="F-box-like"/>
    <property type="match status" value="1"/>
</dbReference>
<dbReference type="PANTHER" id="PTHR22847:SF732">
    <property type="entry name" value="F-BOX DOMAIN-CONTAINING PROTEIN"/>
    <property type="match status" value="1"/>
</dbReference>
<feature type="repeat" description="WD" evidence="3">
    <location>
        <begin position="572"/>
        <end position="611"/>
    </location>
</feature>
<gene>
    <name evidence="6" type="ORF">HYPSUDRAFT_40595</name>
</gene>
<dbReference type="Gene3D" id="2.130.10.10">
    <property type="entry name" value="YVTN repeat-like/Quinoprotein amine dehydrogenase"/>
    <property type="match status" value="2"/>
</dbReference>
<dbReference type="OrthoDB" id="190105at2759"/>
<dbReference type="Gene3D" id="1.20.1280.50">
    <property type="match status" value="1"/>
</dbReference>
<evidence type="ECO:0000313" key="6">
    <source>
        <dbReference type="EMBL" id="KJA22814.1"/>
    </source>
</evidence>
<dbReference type="PROSITE" id="PS50294">
    <property type="entry name" value="WD_REPEATS_REGION"/>
    <property type="match status" value="3"/>
</dbReference>
<dbReference type="InterPro" id="IPR015943">
    <property type="entry name" value="WD40/YVTN_repeat-like_dom_sf"/>
</dbReference>
<dbReference type="SUPFAM" id="SSF81383">
    <property type="entry name" value="F-box domain"/>
    <property type="match status" value="1"/>
</dbReference>
<dbReference type="SMART" id="SM00256">
    <property type="entry name" value="FBOX"/>
    <property type="match status" value="1"/>
</dbReference>
<dbReference type="SMART" id="SM00320">
    <property type="entry name" value="WD40"/>
    <property type="match status" value="7"/>
</dbReference>
<evidence type="ECO:0000313" key="7">
    <source>
        <dbReference type="Proteomes" id="UP000054270"/>
    </source>
</evidence>
<feature type="repeat" description="WD" evidence="3">
    <location>
        <begin position="452"/>
        <end position="491"/>
    </location>
</feature>
<dbReference type="InterPro" id="IPR019775">
    <property type="entry name" value="WD40_repeat_CS"/>
</dbReference>
<dbReference type="CDD" id="cd00200">
    <property type="entry name" value="WD40"/>
    <property type="match status" value="1"/>
</dbReference>
<evidence type="ECO:0000256" key="1">
    <source>
        <dbReference type="ARBA" id="ARBA00022574"/>
    </source>
</evidence>
<feature type="compositionally biased region" description="Basic residues" evidence="4">
    <location>
        <begin position="154"/>
        <end position="163"/>
    </location>
</feature>
<keyword evidence="7" id="KW-1185">Reference proteome</keyword>
<organism evidence="6 7">
    <name type="scientific">Hypholoma sublateritium (strain FD-334 SS-4)</name>
    <dbReference type="NCBI Taxonomy" id="945553"/>
    <lineage>
        <taxon>Eukaryota</taxon>
        <taxon>Fungi</taxon>
        <taxon>Dikarya</taxon>
        <taxon>Basidiomycota</taxon>
        <taxon>Agaricomycotina</taxon>
        <taxon>Agaricomycetes</taxon>
        <taxon>Agaricomycetidae</taxon>
        <taxon>Agaricales</taxon>
        <taxon>Agaricineae</taxon>
        <taxon>Strophariaceae</taxon>
        <taxon>Hypholoma</taxon>
    </lineage>
</organism>
<keyword evidence="1 3" id="KW-0853">WD repeat</keyword>
<reference evidence="7" key="1">
    <citation type="submission" date="2014-04" db="EMBL/GenBank/DDBJ databases">
        <title>Evolutionary Origins and Diversification of the Mycorrhizal Mutualists.</title>
        <authorList>
            <consortium name="DOE Joint Genome Institute"/>
            <consortium name="Mycorrhizal Genomics Consortium"/>
            <person name="Kohler A."/>
            <person name="Kuo A."/>
            <person name="Nagy L.G."/>
            <person name="Floudas D."/>
            <person name="Copeland A."/>
            <person name="Barry K.W."/>
            <person name="Cichocki N."/>
            <person name="Veneault-Fourrey C."/>
            <person name="LaButti K."/>
            <person name="Lindquist E.A."/>
            <person name="Lipzen A."/>
            <person name="Lundell T."/>
            <person name="Morin E."/>
            <person name="Murat C."/>
            <person name="Riley R."/>
            <person name="Ohm R."/>
            <person name="Sun H."/>
            <person name="Tunlid A."/>
            <person name="Henrissat B."/>
            <person name="Grigoriev I.V."/>
            <person name="Hibbett D.S."/>
            <person name="Martin F."/>
        </authorList>
    </citation>
    <scope>NUCLEOTIDE SEQUENCE [LARGE SCALE GENOMIC DNA]</scope>
    <source>
        <strain evidence="7">FD-334 SS-4</strain>
    </source>
</reference>
<dbReference type="Proteomes" id="UP000054270">
    <property type="component" value="Unassembled WGS sequence"/>
</dbReference>
<feature type="domain" description="F-box" evidence="5">
    <location>
        <begin position="91"/>
        <end position="132"/>
    </location>
</feature>
<dbReference type="InterPro" id="IPR020472">
    <property type="entry name" value="WD40_PAC1"/>
</dbReference>
<protein>
    <recommendedName>
        <fullName evidence="5">F-box domain-containing protein</fullName>
    </recommendedName>
</protein>
<dbReference type="SUPFAM" id="SSF50978">
    <property type="entry name" value="WD40 repeat-like"/>
    <property type="match status" value="2"/>
</dbReference>
<dbReference type="PROSITE" id="PS50181">
    <property type="entry name" value="FBOX"/>
    <property type="match status" value="1"/>
</dbReference>
<dbReference type="InterPro" id="IPR036047">
    <property type="entry name" value="F-box-like_dom_sf"/>
</dbReference>
<evidence type="ECO:0000256" key="2">
    <source>
        <dbReference type="ARBA" id="ARBA00022737"/>
    </source>
</evidence>
<dbReference type="AlphaFoldDB" id="A0A0D2NVG2"/>
<feature type="compositionally biased region" description="Low complexity" evidence="4">
    <location>
        <begin position="171"/>
        <end position="185"/>
    </location>
</feature>
<dbReference type="EMBL" id="KN817547">
    <property type="protein sequence ID" value="KJA22814.1"/>
    <property type="molecule type" value="Genomic_DNA"/>
</dbReference>
<sequence>MPPTATPGASAPTSTSEVQIHYVPVESPPTPAASPRPTVSILHSDFHTTNTHPTLRREYLSAVVSSCTPDELLFLSQTIAPLLRRPFKFWLPEELVLHVLAFVDDLPTLMNTTLVCKQWHRVARDESIWQALCIANDFDDWPDAEREWRLKQKRHLARRRSTQAHRDEGSEGSPHPSSPSSSASDINAVRPFSFRRFFRDSCITNTNWRTGGQLLNAHRLPIIAPDSGTVTSVALDRKWLVVGLASALIKVYRARTGVLVRTLKGHDSGVWGVCLVSGSGAVPVSARATGGQSAVDALAAQMAGASLGGGTEWQRDGLHVMPGEALAHLLPSAMQRALGIDVALLRRSAAGEDTTGAAVSTPQARRAEGASNPCHASQGWGQPNPIIVSGGCDKVIRVWDLRSGQCIYALHGHVSTVRSLRVLRTRPLAVTGSRDATLRVWDVQLGRCVRVLAGHEGSVRCLDVCGNRVVSGSYDTTCRVWDIDTGACLHVLRGHFSQIYSVAFDGVRIASGGLDTCVRIWDAETGQCTALLQGHTALVCQLQLSPTLLATGGADGRVITFALDTFAARARIAAHDSSVTALQLGGPLLVTGGNDGRVRVFDVRTGNFVRELGAPGECVWKVVFAGTACAVLGRRAGRTVVEIWSMHPKHVHGSGVVGKAGGRAKRVEGAAGSR</sequence>
<evidence type="ECO:0000259" key="5">
    <source>
        <dbReference type="PROSITE" id="PS50181"/>
    </source>
</evidence>
<evidence type="ECO:0000256" key="3">
    <source>
        <dbReference type="PROSITE-ProRule" id="PRU00221"/>
    </source>
</evidence>
<dbReference type="OMA" id="AMVPWED"/>
<dbReference type="GO" id="GO:1990234">
    <property type="term" value="C:transferase complex"/>
    <property type="evidence" value="ECO:0007669"/>
    <property type="project" value="UniProtKB-ARBA"/>
</dbReference>
<feature type="repeat" description="WD" evidence="3">
    <location>
        <begin position="492"/>
        <end position="531"/>
    </location>
</feature>
<feature type="repeat" description="WD" evidence="3">
    <location>
        <begin position="410"/>
        <end position="451"/>
    </location>
</feature>